<organism evidence="2 3">
    <name type="scientific">Paenibacillus oleatilyticus</name>
    <dbReference type="NCBI Taxonomy" id="2594886"/>
    <lineage>
        <taxon>Bacteria</taxon>
        <taxon>Bacillati</taxon>
        <taxon>Bacillota</taxon>
        <taxon>Bacilli</taxon>
        <taxon>Bacillales</taxon>
        <taxon>Paenibacillaceae</taxon>
        <taxon>Paenibacillus</taxon>
    </lineage>
</organism>
<keyword evidence="3" id="KW-1185">Reference proteome</keyword>
<dbReference type="Pfam" id="PF13472">
    <property type="entry name" value="Lipase_GDSL_2"/>
    <property type="match status" value="1"/>
</dbReference>
<dbReference type="Proteomes" id="UP001575622">
    <property type="component" value="Unassembled WGS sequence"/>
</dbReference>
<dbReference type="GO" id="GO:0016787">
    <property type="term" value="F:hydrolase activity"/>
    <property type="evidence" value="ECO:0007669"/>
    <property type="project" value="UniProtKB-KW"/>
</dbReference>
<evidence type="ECO:0000313" key="2">
    <source>
        <dbReference type="EMBL" id="MFB0840622.1"/>
    </source>
</evidence>
<dbReference type="Gene3D" id="3.40.50.1110">
    <property type="entry name" value="SGNH hydrolase"/>
    <property type="match status" value="1"/>
</dbReference>
<sequence length="279" mass="30814">METTVNPQWVKLVQSQHPEKLLPFARKMEEQTLAAIYGMEVDTYRTIKRQLTQQAEDAALELLEDSAFAGKVDRLPIQAGQTVIAIGESTTDDLLSWFELLRHLVGLRRPQDGIRFINEGISGFTTAQVLGRMSGIAAREPDWILCMLGGNDAMRIGREPAKTQVSAEETAKNLTAIRRIAADRTKAGWVWLTPPTFNEERAAAYPYFQFGQLAWRNEDIVRVGDIIRSLPDQVVDTQAEFAVPDAHLLLGPDGVHPTLAGQKAIVTRLVEALAGGAAE</sequence>
<dbReference type="EMBL" id="JBHDLN010000001">
    <property type="protein sequence ID" value="MFB0840622.1"/>
    <property type="molecule type" value="Genomic_DNA"/>
</dbReference>
<feature type="domain" description="SGNH hydrolase-type esterase" evidence="1">
    <location>
        <begin position="86"/>
        <end position="264"/>
    </location>
</feature>
<accession>A0ABV4US16</accession>
<dbReference type="PANTHER" id="PTHR30383:SF5">
    <property type="entry name" value="SGNH HYDROLASE-TYPE ESTERASE DOMAIN-CONTAINING PROTEIN"/>
    <property type="match status" value="1"/>
</dbReference>
<dbReference type="InterPro" id="IPR036514">
    <property type="entry name" value="SGNH_hydro_sf"/>
</dbReference>
<protein>
    <submittedName>
        <fullName evidence="2">SGNH/GDSL hydrolase family protein</fullName>
    </submittedName>
</protein>
<gene>
    <name evidence="2" type="ORF">ACEU3E_00410</name>
</gene>
<reference evidence="2 3" key="1">
    <citation type="submission" date="2024-09" db="EMBL/GenBank/DDBJ databases">
        <authorList>
            <person name="Makale K.P.P."/>
            <person name="Makhzoum A."/>
            <person name="Rantong G."/>
            <person name="Rahube T.O."/>
        </authorList>
    </citation>
    <scope>NUCLEOTIDE SEQUENCE [LARGE SCALE GENOMIC DNA]</scope>
    <source>
        <strain evidence="2 3">KM_D13</strain>
    </source>
</reference>
<dbReference type="SUPFAM" id="SSF52266">
    <property type="entry name" value="SGNH hydrolase"/>
    <property type="match status" value="1"/>
</dbReference>
<name>A0ABV4US16_9BACL</name>
<evidence type="ECO:0000259" key="1">
    <source>
        <dbReference type="Pfam" id="PF13472"/>
    </source>
</evidence>
<dbReference type="InterPro" id="IPR013830">
    <property type="entry name" value="SGNH_hydro"/>
</dbReference>
<dbReference type="InterPro" id="IPR051532">
    <property type="entry name" value="Ester_Hydrolysis_Enzymes"/>
</dbReference>
<dbReference type="RefSeq" id="WP_373947779.1">
    <property type="nucleotide sequence ID" value="NZ_JBHDLN010000001.1"/>
</dbReference>
<keyword evidence="2" id="KW-0378">Hydrolase</keyword>
<comment type="caution">
    <text evidence="2">The sequence shown here is derived from an EMBL/GenBank/DDBJ whole genome shotgun (WGS) entry which is preliminary data.</text>
</comment>
<dbReference type="PANTHER" id="PTHR30383">
    <property type="entry name" value="THIOESTERASE 1/PROTEASE 1/LYSOPHOSPHOLIPASE L1"/>
    <property type="match status" value="1"/>
</dbReference>
<proteinExistence type="predicted"/>
<evidence type="ECO:0000313" key="3">
    <source>
        <dbReference type="Proteomes" id="UP001575622"/>
    </source>
</evidence>